<reference evidence="1" key="2">
    <citation type="submission" date="2020-09" db="EMBL/GenBank/DDBJ databases">
        <authorList>
            <person name="Sun Q."/>
            <person name="Zhou Y."/>
        </authorList>
    </citation>
    <scope>NUCLEOTIDE SEQUENCE</scope>
    <source>
        <strain evidence="1">CGMCC 1.15254</strain>
    </source>
</reference>
<sequence length="62" mass="7194">MNDYHFAIGDTLVSYVHEIYAACKNPQKSEKCLCFDDPYDLPCQCKRMIAVREQIKAINTHN</sequence>
<dbReference type="EMBL" id="BMHV01000005">
    <property type="protein sequence ID" value="GGF57748.1"/>
    <property type="molecule type" value="Genomic_DNA"/>
</dbReference>
<reference evidence="1" key="1">
    <citation type="journal article" date="2014" name="Int. J. Syst. Evol. Microbiol.">
        <title>Complete genome sequence of Corynebacterium casei LMG S-19264T (=DSM 44701T), isolated from a smear-ripened cheese.</title>
        <authorList>
            <consortium name="US DOE Joint Genome Institute (JGI-PGF)"/>
            <person name="Walter F."/>
            <person name="Albersmeier A."/>
            <person name="Kalinowski J."/>
            <person name="Ruckert C."/>
        </authorList>
    </citation>
    <scope>NUCLEOTIDE SEQUENCE</scope>
    <source>
        <strain evidence="1">CGMCC 1.15254</strain>
    </source>
</reference>
<gene>
    <name evidence="1" type="ORF">GCM10011332_09050</name>
</gene>
<comment type="caution">
    <text evidence="1">The sequence shown here is derived from an EMBL/GenBank/DDBJ whole genome shotgun (WGS) entry which is preliminary data.</text>
</comment>
<dbReference type="AlphaFoldDB" id="A0A917F965"/>
<dbReference type="Proteomes" id="UP000632498">
    <property type="component" value="Unassembled WGS sequence"/>
</dbReference>
<protein>
    <submittedName>
        <fullName evidence="1">Uncharacterized protein</fullName>
    </submittedName>
</protein>
<accession>A0A917F965</accession>
<evidence type="ECO:0000313" key="1">
    <source>
        <dbReference type="EMBL" id="GGF57748.1"/>
    </source>
</evidence>
<name>A0A917F965_9PROT</name>
<proteinExistence type="predicted"/>
<keyword evidence="2" id="KW-1185">Reference proteome</keyword>
<dbReference type="RefSeq" id="WP_188662118.1">
    <property type="nucleotide sequence ID" value="NZ_BMHV01000005.1"/>
</dbReference>
<organism evidence="1 2">
    <name type="scientific">Terasakiella brassicae</name>
    <dbReference type="NCBI Taxonomy" id="1634917"/>
    <lineage>
        <taxon>Bacteria</taxon>
        <taxon>Pseudomonadati</taxon>
        <taxon>Pseudomonadota</taxon>
        <taxon>Alphaproteobacteria</taxon>
        <taxon>Rhodospirillales</taxon>
        <taxon>Terasakiellaceae</taxon>
        <taxon>Terasakiella</taxon>
    </lineage>
</organism>
<evidence type="ECO:0000313" key="2">
    <source>
        <dbReference type="Proteomes" id="UP000632498"/>
    </source>
</evidence>